<feature type="transmembrane region" description="Helical" evidence="3">
    <location>
        <begin position="121"/>
        <end position="139"/>
    </location>
</feature>
<dbReference type="EMBL" id="JALAZD010000001">
    <property type="protein sequence ID" value="MCI0125420.1"/>
    <property type="molecule type" value="Genomic_DNA"/>
</dbReference>
<dbReference type="EC" id="2.7.7.65" evidence="1"/>
<feature type="transmembrane region" description="Helical" evidence="3">
    <location>
        <begin position="192"/>
        <end position="208"/>
    </location>
</feature>
<feature type="transmembrane region" description="Helical" evidence="3">
    <location>
        <begin position="36"/>
        <end position="57"/>
    </location>
</feature>
<evidence type="ECO:0000256" key="3">
    <source>
        <dbReference type="SAM" id="Phobius"/>
    </source>
</evidence>
<reference evidence="5" key="1">
    <citation type="submission" date="2022-03" db="EMBL/GenBank/DDBJ databases">
        <title>The complete genome sequence of a Methyloterrigena soli.</title>
        <authorList>
            <person name="Zi Z."/>
        </authorList>
    </citation>
    <scope>NUCLEOTIDE SEQUENCE</scope>
    <source>
        <strain evidence="5">M48</strain>
    </source>
</reference>
<keyword evidence="6" id="KW-1185">Reference proteome</keyword>
<feature type="transmembrane region" description="Helical" evidence="3">
    <location>
        <begin position="151"/>
        <end position="172"/>
    </location>
</feature>
<accession>A0AA41QIV2</accession>
<dbReference type="InterPro" id="IPR043128">
    <property type="entry name" value="Rev_trsase/Diguanyl_cyclase"/>
</dbReference>
<dbReference type="SUPFAM" id="SSF55073">
    <property type="entry name" value="Nucleotide cyclase"/>
    <property type="match status" value="1"/>
</dbReference>
<comment type="caution">
    <text evidence="5">The sequence shown here is derived from an EMBL/GenBank/DDBJ whole genome shotgun (WGS) entry which is preliminary data.</text>
</comment>
<feature type="transmembrane region" description="Helical" evidence="3">
    <location>
        <begin position="96"/>
        <end position="115"/>
    </location>
</feature>
<dbReference type="SMART" id="SM00267">
    <property type="entry name" value="GGDEF"/>
    <property type="match status" value="1"/>
</dbReference>
<dbReference type="InterPro" id="IPR050469">
    <property type="entry name" value="Diguanylate_Cyclase"/>
</dbReference>
<protein>
    <recommendedName>
        <fullName evidence="1">diguanylate cyclase</fullName>
        <ecNumber evidence="1">2.7.7.65</ecNumber>
    </recommendedName>
</protein>
<keyword evidence="3" id="KW-0472">Membrane</keyword>
<dbReference type="Gene3D" id="3.30.70.270">
    <property type="match status" value="1"/>
</dbReference>
<dbReference type="PANTHER" id="PTHR45138">
    <property type="entry name" value="REGULATORY COMPONENTS OF SENSORY TRANSDUCTION SYSTEM"/>
    <property type="match status" value="1"/>
</dbReference>
<gene>
    <name evidence="5" type="ORF">ML536_01115</name>
</gene>
<evidence type="ECO:0000256" key="1">
    <source>
        <dbReference type="ARBA" id="ARBA00012528"/>
    </source>
</evidence>
<proteinExistence type="predicted"/>
<evidence type="ECO:0000313" key="6">
    <source>
        <dbReference type="Proteomes" id="UP001156140"/>
    </source>
</evidence>
<organism evidence="5 6">
    <name type="scientific">Paradevosia shaoguanensis</name>
    <dbReference type="NCBI Taxonomy" id="1335043"/>
    <lineage>
        <taxon>Bacteria</taxon>
        <taxon>Pseudomonadati</taxon>
        <taxon>Pseudomonadota</taxon>
        <taxon>Alphaproteobacteria</taxon>
        <taxon>Hyphomicrobiales</taxon>
        <taxon>Devosiaceae</taxon>
        <taxon>Paradevosia</taxon>
    </lineage>
</organism>
<keyword evidence="3" id="KW-1133">Transmembrane helix</keyword>
<evidence type="ECO:0000256" key="2">
    <source>
        <dbReference type="ARBA" id="ARBA00034247"/>
    </source>
</evidence>
<feature type="transmembrane region" description="Helical" evidence="3">
    <location>
        <begin position="6"/>
        <end position="29"/>
    </location>
</feature>
<dbReference type="PROSITE" id="PS50887">
    <property type="entry name" value="GGDEF"/>
    <property type="match status" value="1"/>
</dbReference>
<dbReference type="InterPro" id="IPR029787">
    <property type="entry name" value="Nucleotide_cyclase"/>
</dbReference>
<comment type="catalytic activity">
    <reaction evidence="2">
        <text>2 GTP = 3',3'-c-di-GMP + 2 diphosphate</text>
        <dbReference type="Rhea" id="RHEA:24898"/>
        <dbReference type="ChEBI" id="CHEBI:33019"/>
        <dbReference type="ChEBI" id="CHEBI:37565"/>
        <dbReference type="ChEBI" id="CHEBI:58805"/>
        <dbReference type="EC" id="2.7.7.65"/>
    </reaction>
</comment>
<dbReference type="Pfam" id="PF00990">
    <property type="entry name" value="GGDEF"/>
    <property type="match status" value="1"/>
</dbReference>
<sequence>MFVDQTSLLLALGFAAFALSATLFVTWLAARTERFILIWAVGAGTLMAAFAGFSINAVSNNYVLLWGSNMLLTGGFVVLFSAACLFTERKLPRARIVAVATASAALVTIPFLLGFDALGAIMGNLVNAALLIGTAWEFWRGRSEAPLWVNGIAALYGVTALSFIPCAIMIYLKGPLVLQAPPSGWAEDLNSIMGLVGVTGIGALSLALNQARIARQHRDEANTDPLTGLLNRRAVFERFGATSLGKDTAVLIFDLDHFKSINDKHGHAAGDEALRRFASVLSQRVPPRSAAARIGGEEFLLVVTDTDRDLALAIAEAVRSDFACEILQGPQGGFRGTVSAGLSTGEHHLDTFDNILRRADDALYKAKNSGRNRVSSAAAGGR</sequence>
<dbReference type="RefSeq" id="WP_035036417.1">
    <property type="nucleotide sequence ID" value="NZ_CP068983.1"/>
</dbReference>
<dbReference type="PANTHER" id="PTHR45138:SF9">
    <property type="entry name" value="DIGUANYLATE CYCLASE DGCM-RELATED"/>
    <property type="match status" value="1"/>
</dbReference>
<keyword evidence="3" id="KW-0812">Transmembrane</keyword>
<dbReference type="AlphaFoldDB" id="A0AA41QIV2"/>
<dbReference type="NCBIfam" id="TIGR00254">
    <property type="entry name" value="GGDEF"/>
    <property type="match status" value="1"/>
</dbReference>
<dbReference type="GO" id="GO:0052621">
    <property type="term" value="F:diguanylate cyclase activity"/>
    <property type="evidence" value="ECO:0007669"/>
    <property type="project" value="UniProtKB-EC"/>
</dbReference>
<dbReference type="Proteomes" id="UP001156140">
    <property type="component" value="Unassembled WGS sequence"/>
</dbReference>
<dbReference type="InterPro" id="IPR000160">
    <property type="entry name" value="GGDEF_dom"/>
</dbReference>
<feature type="domain" description="GGDEF" evidence="4">
    <location>
        <begin position="246"/>
        <end position="379"/>
    </location>
</feature>
<dbReference type="FunFam" id="3.30.70.270:FF:000001">
    <property type="entry name" value="Diguanylate cyclase domain protein"/>
    <property type="match status" value="1"/>
</dbReference>
<feature type="transmembrane region" description="Helical" evidence="3">
    <location>
        <begin position="63"/>
        <end position="84"/>
    </location>
</feature>
<evidence type="ECO:0000259" key="4">
    <source>
        <dbReference type="PROSITE" id="PS50887"/>
    </source>
</evidence>
<name>A0AA41QIV2_9HYPH</name>
<dbReference type="CDD" id="cd01949">
    <property type="entry name" value="GGDEF"/>
    <property type="match status" value="1"/>
</dbReference>
<evidence type="ECO:0000313" key="5">
    <source>
        <dbReference type="EMBL" id="MCI0125420.1"/>
    </source>
</evidence>